<dbReference type="CDD" id="cd09892">
    <property type="entry name" value="NGN_SP_RfaH"/>
    <property type="match status" value="1"/>
</dbReference>
<dbReference type="Proteomes" id="UP000325607">
    <property type="component" value="Unassembled WGS sequence"/>
</dbReference>
<feature type="domain" description="NusG-like N-terminal" evidence="5">
    <location>
        <begin position="8"/>
        <end position="106"/>
    </location>
</feature>
<dbReference type="InterPro" id="IPR010215">
    <property type="entry name" value="Transcription_antiterm_RfaH"/>
</dbReference>
<keyword evidence="3 4" id="KW-0804">Transcription</keyword>
<dbReference type="GO" id="GO:0005829">
    <property type="term" value="C:cytosol"/>
    <property type="evidence" value="ECO:0007669"/>
    <property type="project" value="TreeGrafter"/>
</dbReference>
<dbReference type="InterPro" id="IPR043425">
    <property type="entry name" value="NusG-like"/>
</dbReference>
<keyword evidence="4" id="KW-0238">DNA-binding</keyword>
<dbReference type="GO" id="GO:0003677">
    <property type="term" value="F:DNA binding"/>
    <property type="evidence" value="ECO:0007669"/>
    <property type="project" value="UniProtKB-UniRule"/>
</dbReference>
<comment type="similarity">
    <text evidence="4">Belongs to the RfaH family.</text>
</comment>
<keyword evidence="2 4" id="KW-0805">Transcription regulation</keyword>
<dbReference type="InterPro" id="IPR036735">
    <property type="entry name" value="NGN_dom_sf"/>
</dbReference>
<sequence length="177" mass="20470">MQEVIAHPSKWYLLQCKPRQDERAQINLLQQNYTTFCPQLVGERLQRGKRLRTLELLFPGYLFIRLSREDNWGPIRSTRGISRIVEFNHGPATVPDHVIEHLRTRCINSLEPHSEPTLEPGDTLQIIRGPLSPLEGVFMSMLGAERVMLLLQFLNREQQVCVPLSHLERQPMAAINK</sequence>
<keyword evidence="1 4" id="KW-0889">Transcription antitermination</keyword>
<proteinExistence type="inferred from homology"/>
<dbReference type="RefSeq" id="WP_150581897.1">
    <property type="nucleotide sequence ID" value="NZ_CABVGX010000033.1"/>
</dbReference>
<dbReference type="NCBIfam" id="TIGR01955">
    <property type="entry name" value="RfaH"/>
    <property type="match status" value="1"/>
</dbReference>
<organism evidence="6 7">
    <name type="scientific">Pseudomonas fluorescens</name>
    <dbReference type="NCBI Taxonomy" id="294"/>
    <lineage>
        <taxon>Bacteria</taxon>
        <taxon>Pseudomonadati</taxon>
        <taxon>Pseudomonadota</taxon>
        <taxon>Gammaproteobacteria</taxon>
        <taxon>Pseudomonadales</taxon>
        <taxon>Pseudomonadaceae</taxon>
        <taxon>Pseudomonas</taxon>
    </lineage>
</organism>
<dbReference type="SMART" id="SM00738">
    <property type="entry name" value="NGN"/>
    <property type="match status" value="1"/>
</dbReference>
<reference evidence="6 7" key="1">
    <citation type="submission" date="2019-09" db="EMBL/GenBank/DDBJ databases">
        <authorList>
            <person name="Chandra G."/>
            <person name="Truman W A."/>
        </authorList>
    </citation>
    <scope>NUCLEOTIDE SEQUENCE [LARGE SCALE GENOMIC DNA]</scope>
    <source>
        <strain evidence="6">PS645</strain>
    </source>
</reference>
<comment type="function">
    <text evidence="4">Enhances distal genes transcription elongation in a specialized subset of operons that encode extracytoplasmic components.</text>
</comment>
<dbReference type="PANTHER" id="PTHR30265:SF7">
    <property type="entry name" value="TRANSCRIPTION ANTITERMINATION PROTEIN RFAH"/>
    <property type="match status" value="1"/>
</dbReference>
<gene>
    <name evidence="4 6" type="primary">rfaH</name>
    <name evidence="6" type="ORF">PS645_03805</name>
</gene>
<dbReference type="HAMAP" id="MF_00951">
    <property type="entry name" value="RfaH"/>
    <property type="match status" value="1"/>
</dbReference>
<dbReference type="EMBL" id="CABVGX010000033">
    <property type="protein sequence ID" value="VVN11328.1"/>
    <property type="molecule type" value="Genomic_DNA"/>
</dbReference>
<dbReference type="SUPFAM" id="SSF82679">
    <property type="entry name" value="N-utilization substance G protein NusG, N-terminal domain"/>
    <property type="match status" value="1"/>
</dbReference>
<accession>A0A5E6V1Z0</accession>
<dbReference type="OrthoDB" id="9790639at2"/>
<dbReference type="Gene3D" id="3.30.70.940">
    <property type="entry name" value="NusG, N-terminal domain"/>
    <property type="match status" value="1"/>
</dbReference>
<dbReference type="PANTHER" id="PTHR30265">
    <property type="entry name" value="RHO-INTERACTING TRANSCRIPTION TERMINATION FACTOR NUSG"/>
    <property type="match status" value="1"/>
</dbReference>
<dbReference type="GO" id="GO:0006354">
    <property type="term" value="P:DNA-templated transcription elongation"/>
    <property type="evidence" value="ECO:0007669"/>
    <property type="project" value="InterPro"/>
</dbReference>
<evidence type="ECO:0000256" key="3">
    <source>
        <dbReference type="ARBA" id="ARBA00023163"/>
    </source>
</evidence>
<evidence type="ECO:0000313" key="7">
    <source>
        <dbReference type="Proteomes" id="UP000325607"/>
    </source>
</evidence>
<evidence type="ECO:0000256" key="4">
    <source>
        <dbReference type="HAMAP-Rule" id="MF_00951"/>
    </source>
</evidence>
<dbReference type="GO" id="GO:0001073">
    <property type="term" value="F:transcription antitermination factor activity, DNA binding"/>
    <property type="evidence" value="ECO:0007669"/>
    <property type="project" value="UniProtKB-UniRule"/>
</dbReference>
<comment type="subunit">
    <text evidence="4">Interacts with both the nontemplate DNA and the RNA polymerase (RNAP).</text>
</comment>
<dbReference type="AlphaFoldDB" id="A0A5E6V1Z0"/>
<name>A0A5E6V1Z0_PSEFL</name>
<evidence type="ECO:0000259" key="5">
    <source>
        <dbReference type="SMART" id="SM00738"/>
    </source>
</evidence>
<evidence type="ECO:0000313" key="6">
    <source>
        <dbReference type="EMBL" id="VVN11328.1"/>
    </source>
</evidence>
<dbReference type="InterPro" id="IPR006645">
    <property type="entry name" value="NGN-like_dom"/>
</dbReference>
<protein>
    <recommendedName>
        <fullName evidence="4">Transcription antitermination protein RfaH</fullName>
    </recommendedName>
</protein>
<dbReference type="Pfam" id="PF02357">
    <property type="entry name" value="NusG"/>
    <property type="match status" value="1"/>
</dbReference>
<evidence type="ECO:0000256" key="2">
    <source>
        <dbReference type="ARBA" id="ARBA00023015"/>
    </source>
</evidence>
<evidence type="ECO:0000256" key="1">
    <source>
        <dbReference type="ARBA" id="ARBA00022814"/>
    </source>
</evidence>